<evidence type="ECO:0000313" key="7">
    <source>
        <dbReference type="Proteomes" id="UP000600946"/>
    </source>
</evidence>
<dbReference type="SUPFAM" id="SSF47741">
    <property type="entry name" value="CO dehydrogenase ISP C-domain like"/>
    <property type="match status" value="1"/>
</dbReference>
<evidence type="ECO:0000256" key="1">
    <source>
        <dbReference type="ARBA" id="ARBA00022723"/>
    </source>
</evidence>
<keyword evidence="3" id="KW-0408">Iron</keyword>
<dbReference type="InterPro" id="IPR036010">
    <property type="entry name" value="2Fe-2S_ferredoxin-like_sf"/>
</dbReference>
<dbReference type="Proteomes" id="UP000600946">
    <property type="component" value="Unassembled WGS sequence"/>
</dbReference>
<evidence type="ECO:0000256" key="3">
    <source>
        <dbReference type="ARBA" id="ARBA00023004"/>
    </source>
</evidence>
<dbReference type="Pfam" id="PF01799">
    <property type="entry name" value="Fer2_2"/>
    <property type="match status" value="1"/>
</dbReference>
<dbReference type="InterPro" id="IPR012675">
    <property type="entry name" value="Beta-grasp_dom_sf"/>
</dbReference>
<accession>A0ABQ2ZK33</accession>
<dbReference type="EMBL" id="BMUU01000001">
    <property type="protein sequence ID" value="GGY18576.1"/>
    <property type="molecule type" value="Genomic_DNA"/>
</dbReference>
<dbReference type="RefSeq" id="WP_190026233.1">
    <property type="nucleotide sequence ID" value="NZ_BMUU01000001.1"/>
</dbReference>
<dbReference type="PANTHER" id="PTHR45331">
    <property type="entry name" value="OXIDOREDUCTASE, IRON-SULPHUR BINDING SUBUNIT-RELATED-RELATED"/>
    <property type="match status" value="1"/>
</dbReference>
<evidence type="ECO:0000313" key="6">
    <source>
        <dbReference type="EMBL" id="GGY18576.1"/>
    </source>
</evidence>
<keyword evidence="2" id="KW-0560">Oxidoreductase</keyword>
<dbReference type="InterPro" id="IPR001041">
    <property type="entry name" value="2Fe-2S_ferredoxin-type"/>
</dbReference>
<dbReference type="GeneID" id="96288918"/>
<gene>
    <name evidence="6" type="ORF">GCM10010326_09090</name>
</gene>
<organism evidence="6 7">
    <name type="scientific">Streptomyces xanthochromogenes</name>
    <dbReference type="NCBI Taxonomy" id="67384"/>
    <lineage>
        <taxon>Bacteria</taxon>
        <taxon>Bacillati</taxon>
        <taxon>Actinomycetota</taxon>
        <taxon>Actinomycetes</taxon>
        <taxon>Kitasatosporales</taxon>
        <taxon>Streptomycetaceae</taxon>
        <taxon>Streptomyces</taxon>
    </lineage>
</organism>
<dbReference type="InterPro" id="IPR006058">
    <property type="entry name" value="2Fe2S_fd_BS"/>
</dbReference>
<comment type="caution">
    <text evidence="6">The sequence shown here is derived from an EMBL/GenBank/DDBJ whole genome shotgun (WGS) entry which is preliminary data.</text>
</comment>
<dbReference type="InterPro" id="IPR052914">
    <property type="entry name" value="Aldehyde_Oxdr_Iron-Sulfur"/>
</dbReference>
<protein>
    <submittedName>
        <fullName evidence="6">Oxidoreductase</fullName>
    </submittedName>
</protein>
<dbReference type="InterPro" id="IPR002888">
    <property type="entry name" value="2Fe-2S-bd"/>
</dbReference>
<dbReference type="InterPro" id="IPR036884">
    <property type="entry name" value="2Fe-2S-bd_dom_sf"/>
</dbReference>
<name>A0ABQ2ZK33_9ACTN</name>
<dbReference type="PROSITE" id="PS00197">
    <property type="entry name" value="2FE2S_FER_1"/>
    <property type="match status" value="1"/>
</dbReference>
<feature type="domain" description="2Fe-2S ferredoxin-type" evidence="5">
    <location>
        <begin position="26"/>
        <end position="102"/>
    </location>
</feature>
<keyword evidence="7" id="KW-1185">Reference proteome</keyword>
<evidence type="ECO:0000259" key="5">
    <source>
        <dbReference type="PROSITE" id="PS51085"/>
    </source>
</evidence>
<dbReference type="Pfam" id="PF00111">
    <property type="entry name" value="Fer2"/>
    <property type="match status" value="1"/>
</dbReference>
<sequence length="197" mass="20938">MEARNGRSAHGTGHTARGARHAVTESRVTLRVNGTEHRVELEHSATLLEVLREALGLTDSQKGCDDGRCGACTVLLDGRRVNSCLLLAVAQEGREIVTVEGLVAAAHAEDDRHPLRPAAEERDVLQCAYCAPDQHRPAAAAPTAGDSAQPSVVTEIDLPTDAPVRLTADEVRDRLSGHLCRCGAYPSRADTGLDVVV</sequence>
<dbReference type="CDD" id="cd00207">
    <property type="entry name" value="fer2"/>
    <property type="match status" value="1"/>
</dbReference>
<dbReference type="PANTHER" id="PTHR45331:SF2">
    <property type="entry name" value="OXIDOREDUCTASE WITH IRON-SULFUR SUBUNIT"/>
    <property type="match status" value="1"/>
</dbReference>
<proteinExistence type="predicted"/>
<dbReference type="SUPFAM" id="SSF54292">
    <property type="entry name" value="2Fe-2S ferredoxin-like"/>
    <property type="match status" value="1"/>
</dbReference>
<evidence type="ECO:0000256" key="2">
    <source>
        <dbReference type="ARBA" id="ARBA00023002"/>
    </source>
</evidence>
<dbReference type="Gene3D" id="1.10.150.120">
    <property type="entry name" value="[2Fe-2S]-binding domain"/>
    <property type="match status" value="1"/>
</dbReference>
<dbReference type="PROSITE" id="PS51085">
    <property type="entry name" value="2FE2S_FER_2"/>
    <property type="match status" value="1"/>
</dbReference>
<reference evidence="7" key="1">
    <citation type="journal article" date="2019" name="Int. J. Syst. Evol. Microbiol.">
        <title>The Global Catalogue of Microorganisms (GCM) 10K type strain sequencing project: providing services to taxonomists for standard genome sequencing and annotation.</title>
        <authorList>
            <consortium name="The Broad Institute Genomics Platform"/>
            <consortium name="The Broad Institute Genome Sequencing Center for Infectious Disease"/>
            <person name="Wu L."/>
            <person name="Ma J."/>
        </authorList>
    </citation>
    <scope>NUCLEOTIDE SEQUENCE [LARGE SCALE GENOMIC DNA]</scope>
    <source>
        <strain evidence="7">JCM 4594</strain>
    </source>
</reference>
<feature type="region of interest" description="Disordered" evidence="4">
    <location>
        <begin position="1"/>
        <end position="24"/>
    </location>
</feature>
<evidence type="ECO:0000256" key="4">
    <source>
        <dbReference type="SAM" id="MobiDB-lite"/>
    </source>
</evidence>
<keyword evidence="1" id="KW-0479">Metal-binding</keyword>
<dbReference type="Gene3D" id="3.10.20.30">
    <property type="match status" value="1"/>
</dbReference>